<dbReference type="PANTHER" id="PTHR39473:SF1">
    <property type="entry name" value="DINB-LIKE DOMAIN-CONTAINING PROTEIN"/>
    <property type="match status" value="1"/>
</dbReference>
<name>A0A1I4T7W0_9FLAO</name>
<gene>
    <name evidence="1" type="ORF">SAMN05421738_10293</name>
</gene>
<dbReference type="Proteomes" id="UP000199149">
    <property type="component" value="Unassembled WGS sequence"/>
</dbReference>
<proteinExistence type="predicted"/>
<evidence type="ECO:0000313" key="2">
    <source>
        <dbReference type="Proteomes" id="UP000199149"/>
    </source>
</evidence>
<dbReference type="STRING" id="684065.SAMN05421738_10293"/>
<sequence>MHRFMSIQKTIAHSFNEIKSILLQFDDDMYQKELKIISNGTIGQHFRHIIEFYFCFIEAQQNGCVCYDERKRNYLWETSVIESLNIINQLNDNFLQLDLTKKIKLKQNYYNDSFLIESTNQRELMYCFDHSIHHFAILKIALTTTFPTVKIPTNFGIASSTLHFQKQEK</sequence>
<dbReference type="AlphaFoldDB" id="A0A1I4T7W0"/>
<accession>A0A1I4T7W0</accession>
<reference evidence="2" key="1">
    <citation type="submission" date="2016-10" db="EMBL/GenBank/DDBJ databases">
        <authorList>
            <person name="Varghese N."/>
            <person name="Submissions S."/>
        </authorList>
    </citation>
    <scope>NUCLEOTIDE SEQUENCE [LARGE SCALE GENOMIC DNA]</scope>
    <source>
        <strain evidence="2">XJ109</strain>
    </source>
</reference>
<evidence type="ECO:0000313" key="1">
    <source>
        <dbReference type="EMBL" id="SFM72786.1"/>
    </source>
</evidence>
<dbReference type="EMBL" id="FOUZ01000002">
    <property type="protein sequence ID" value="SFM72786.1"/>
    <property type="molecule type" value="Genomic_DNA"/>
</dbReference>
<organism evidence="1 2">
    <name type="scientific">Algoriella xinjiangensis</name>
    <dbReference type="NCBI Taxonomy" id="684065"/>
    <lineage>
        <taxon>Bacteria</taxon>
        <taxon>Pseudomonadati</taxon>
        <taxon>Bacteroidota</taxon>
        <taxon>Flavobacteriia</taxon>
        <taxon>Flavobacteriales</taxon>
        <taxon>Weeksellaceae</taxon>
        <taxon>Algoriella</taxon>
    </lineage>
</organism>
<protein>
    <recommendedName>
        <fullName evidence="3">DinB family protein</fullName>
    </recommendedName>
</protein>
<evidence type="ECO:0008006" key="3">
    <source>
        <dbReference type="Google" id="ProtNLM"/>
    </source>
</evidence>
<keyword evidence="2" id="KW-1185">Reference proteome</keyword>
<dbReference type="PANTHER" id="PTHR39473">
    <property type="match status" value="1"/>
</dbReference>